<organism evidence="1">
    <name type="scientific">hydrothermal vent metagenome</name>
    <dbReference type="NCBI Taxonomy" id="652676"/>
    <lineage>
        <taxon>unclassified sequences</taxon>
        <taxon>metagenomes</taxon>
        <taxon>ecological metagenomes</taxon>
    </lineage>
</organism>
<dbReference type="AlphaFoldDB" id="A0A3B0UZB4"/>
<proteinExistence type="predicted"/>
<sequence>MTTDKRQDKDCDCAPGMIKKDGKCVMPEVSFASFFMALNTSAFYHLGEIADPVSGKTHKDPLMAKHTIDTMAMLQEKTRGNVSAEEAELIENSIYDLKMRYVKLTSEPE</sequence>
<reference evidence="1" key="1">
    <citation type="submission" date="2018-06" db="EMBL/GenBank/DDBJ databases">
        <authorList>
            <person name="Zhirakovskaya E."/>
        </authorList>
    </citation>
    <scope>NUCLEOTIDE SEQUENCE</scope>
</reference>
<gene>
    <name evidence="1" type="ORF">MNBD_DELTA03-224</name>
</gene>
<evidence type="ECO:0000313" key="1">
    <source>
        <dbReference type="EMBL" id="VAW36595.1"/>
    </source>
</evidence>
<evidence type="ECO:0008006" key="2">
    <source>
        <dbReference type="Google" id="ProtNLM"/>
    </source>
</evidence>
<dbReference type="Pfam" id="PF08899">
    <property type="entry name" value="DUF1844"/>
    <property type="match status" value="1"/>
</dbReference>
<name>A0A3B0UZB4_9ZZZZ</name>
<protein>
    <recommendedName>
        <fullName evidence="2">DUF1844 domain-containing protein</fullName>
    </recommendedName>
</protein>
<dbReference type="InterPro" id="IPR014995">
    <property type="entry name" value="DUF1844"/>
</dbReference>
<dbReference type="EMBL" id="UOEX01000176">
    <property type="protein sequence ID" value="VAW36595.1"/>
    <property type="molecule type" value="Genomic_DNA"/>
</dbReference>
<accession>A0A3B0UZB4</accession>